<comment type="caution">
    <text evidence="1">The sequence shown here is derived from an EMBL/GenBank/DDBJ whole genome shotgun (WGS) entry which is preliminary data.</text>
</comment>
<sequence>MRNPHAARLRAAGLRATSARIAVLQVMPEVLVAHGHATPQLLWQACGKRGYTVHRQVFYRLLPDLVAAGLVPLDAIRIGVDERAGN</sequence>
<dbReference type="Proteomes" id="UP000547058">
    <property type="component" value="Unassembled WGS sequence"/>
</dbReference>
<proteinExistence type="predicted"/>
<dbReference type="SUPFAM" id="SSF46785">
    <property type="entry name" value="Winged helix' DNA-binding domain"/>
    <property type="match status" value="1"/>
</dbReference>
<evidence type="ECO:0000313" key="2">
    <source>
        <dbReference type="Proteomes" id="UP000547058"/>
    </source>
</evidence>
<evidence type="ECO:0000313" key="1">
    <source>
        <dbReference type="EMBL" id="MBA8680904.1"/>
    </source>
</evidence>
<keyword evidence="2" id="KW-1185">Reference proteome</keyword>
<dbReference type="RefSeq" id="WP_182338054.1">
    <property type="nucleotide sequence ID" value="NZ_JACGXS010000001.1"/>
</dbReference>
<name>A0A7W3FJV6_9GAMM</name>
<evidence type="ECO:0008006" key="3">
    <source>
        <dbReference type="Google" id="ProtNLM"/>
    </source>
</evidence>
<gene>
    <name evidence="1" type="ORF">H4O11_03690</name>
</gene>
<accession>A0A7W3FJV6</accession>
<dbReference type="Gene3D" id="1.10.10.10">
    <property type="entry name" value="Winged helix-like DNA-binding domain superfamily/Winged helix DNA-binding domain"/>
    <property type="match status" value="1"/>
</dbReference>
<dbReference type="EMBL" id="JACGXS010000001">
    <property type="protein sequence ID" value="MBA8680904.1"/>
    <property type="molecule type" value="Genomic_DNA"/>
</dbReference>
<organism evidence="1 2">
    <name type="scientific">Stenotrophomonas tumulicola</name>
    <dbReference type="NCBI Taxonomy" id="1685415"/>
    <lineage>
        <taxon>Bacteria</taxon>
        <taxon>Pseudomonadati</taxon>
        <taxon>Pseudomonadota</taxon>
        <taxon>Gammaproteobacteria</taxon>
        <taxon>Lysobacterales</taxon>
        <taxon>Lysobacteraceae</taxon>
        <taxon>Stenotrophomonas</taxon>
    </lineage>
</organism>
<reference evidence="1 2" key="1">
    <citation type="submission" date="2020-08" db="EMBL/GenBank/DDBJ databases">
        <title>Stenotrophomonas tumulicola JCM 30961.</title>
        <authorList>
            <person name="Deng Y."/>
        </authorList>
    </citation>
    <scope>NUCLEOTIDE SEQUENCE [LARGE SCALE GENOMIC DNA]</scope>
    <source>
        <strain evidence="1 2">JCM 30961</strain>
    </source>
</reference>
<dbReference type="InterPro" id="IPR036388">
    <property type="entry name" value="WH-like_DNA-bd_sf"/>
</dbReference>
<protein>
    <recommendedName>
        <fullName evidence="3">Fur family transcriptional regulator</fullName>
    </recommendedName>
</protein>
<dbReference type="AlphaFoldDB" id="A0A7W3FJV6"/>
<dbReference type="InterPro" id="IPR036390">
    <property type="entry name" value="WH_DNA-bd_sf"/>
</dbReference>